<evidence type="ECO:0000256" key="2">
    <source>
        <dbReference type="ARBA" id="ARBA00023002"/>
    </source>
</evidence>
<dbReference type="InterPro" id="IPR036188">
    <property type="entry name" value="FAD/NAD-bd_sf"/>
</dbReference>
<comment type="caution">
    <text evidence="4">The sequence shown here is derived from an EMBL/GenBank/DDBJ whole genome shotgun (WGS) entry which is preliminary data.</text>
</comment>
<dbReference type="InterPro" id="IPR050097">
    <property type="entry name" value="Ferredoxin-NADP_redctase_2"/>
</dbReference>
<name>A0AAP2ULF1_CLOIN</name>
<dbReference type="SUPFAM" id="SSF51905">
    <property type="entry name" value="FAD/NAD(P)-binding domain"/>
    <property type="match status" value="1"/>
</dbReference>
<reference evidence="4" key="1">
    <citation type="journal article" date="2022" name="Clin. Infect. Dis.">
        <title>Association between Clostridium innocuum and antibiotic-associated diarrhea in adults and children: A cross-sectional study and comparative genomics analysis.</title>
        <authorList>
            <person name="Cherny K.E."/>
            <person name="Muscat E.B."/>
            <person name="Balaji A."/>
            <person name="Mukherjee J."/>
            <person name="Ozer E.A."/>
            <person name="Angarone M.P."/>
            <person name="Hauser A.R."/>
            <person name="Sichel J.S."/>
            <person name="Amponsah E."/>
            <person name="Kociolek L.K."/>
        </authorList>
    </citation>
    <scope>NUCLEOTIDE SEQUENCE</scope>
    <source>
        <strain evidence="4">NU1-AC-029v</strain>
    </source>
</reference>
<evidence type="ECO:0000256" key="1">
    <source>
        <dbReference type="ARBA" id="ARBA00022630"/>
    </source>
</evidence>
<protein>
    <submittedName>
        <fullName evidence="4">FAD-dependent oxidoreductase</fullName>
    </submittedName>
</protein>
<accession>A0AAP2ULF1</accession>
<dbReference type="Proteomes" id="UP001203972">
    <property type="component" value="Unassembled WGS sequence"/>
</dbReference>
<keyword evidence="1" id="KW-0285">Flavoprotein</keyword>
<dbReference type="Pfam" id="PF07992">
    <property type="entry name" value="Pyr_redox_2"/>
    <property type="match status" value="1"/>
</dbReference>
<evidence type="ECO:0000259" key="3">
    <source>
        <dbReference type="Pfam" id="PF07992"/>
    </source>
</evidence>
<dbReference type="EMBL" id="JAKTMA010000009">
    <property type="protein sequence ID" value="MCR0232468.1"/>
    <property type="molecule type" value="Genomic_DNA"/>
</dbReference>
<dbReference type="PRINTS" id="PR00469">
    <property type="entry name" value="PNDRDTASEII"/>
</dbReference>
<dbReference type="PANTHER" id="PTHR48105">
    <property type="entry name" value="THIOREDOXIN REDUCTASE 1-RELATED-RELATED"/>
    <property type="match status" value="1"/>
</dbReference>
<dbReference type="AlphaFoldDB" id="A0AAP2ULF1"/>
<organism evidence="4 5">
    <name type="scientific">Clostridium innocuum</name>
    <dbReference type="NCBI Taxonomy" id="1522"/>
    <lineage>
        <taxon>Bacteria</taxon>
        <taxon>Bacillati</taxon>
        <taxon>Bacillota</taxon>
        <taxon>Clostridia</taxon>
        <taxon>Eubacteriales</taxon>
        <taxon>Clostridiaceae</taxon>
        <taxon>Clostridium</taxon>
    </lineage>
</organism>
<feature type="domain" description="FAD/NAD(P)-binding" evidence="3">
    <location>
        <begin position="5"/>
        <end position="296"/>
    </location>
</feature>
<dbReference type="RefSeq" id="WP_008817007.1">
    <property type="nucleotide sequence ID" value="NZ_AP025565.1"/>
</dbReference>
<sequence>MEERYDVIIIGGGPAGLAAAIYAGRAGRKTLMIEKGSFGGRINDTREIRNYPGFISDSGAGLMQNFKAHAQSYATNVFKRTTVTGLETMEDGAFLVHTKRRGDFIGDCVILDTGTKPRVLGIPNEIELAGHGVAYCATCDAEFFRDKEIYVLGAGDQAIEESGYLTHFAKKVTVIVLHEKGHLDCNEMAAAEAYANPKIEFVWNTTLQEILGDEEVRGLILKNVVSGETREVRADGIFFFVGMVPQTAFVQNVVACDAKGYILVNEKKETSVPGIYAVGDCTQTFLRQVVTAAADGTIAATASERYCRERNQLKSILTPDSGRVAFLFYNPYESSQIEQVTQLEEALQDDYTVIRQDITRQTLLYQLLHMDGTLSSAMFEHGKLIKKNGKEA</sequence>
<dbReference type="PRINTS" id="PR00368">
    <property type="entry name" value="FADPNR"/>
</dbReference>
<keyword evidence="2" id="KW-0560">Oxidoreductase</keyword>
<evidence type="ECO:0000313" key="4">
    <source>
        <dbReference type="EMBL" id="MCR0232468.1"/>
    </source>
</evidence>
<dbReference type="InterPro" id="IPR023753">
    <property type="entry name" value="FAD/NAD-binding_dom"/>
</dbReference>
<dbReference type="GO" id="GO:0016491">
    <property type="term" value="F:oxidoreductase activity"/>
    <property type="evidence" value="ECO:0007669"/>
    <property type="project" value="UniProtKB-KW"/>
</dbReference>
<gene>
    <name evidence="4" type="ORF">MKC95_06780</name>
</gene>
<proteinExistence type="predicted"/>
<dbReference type="Gene3D" id="3.50.50.60">
    <property type="entry name" value="FAD/NAD(P)-binding domain"/>
    <property type="match status" value="2"/>
</dbReference>
<evidence type="ECO:0000313" key="5">
    <source>
        <dbReference type="Proteomes" id="UP001203972"/>
    </source>
</evidence>